<sequence length="92" mass="10211">MKTLLSIKTDPRVKEQAKELAHELGLSLSALITAQLKQAIRTKSITLSTPDFTPTPYLENILRKADKDIKAGKNLSPVISNAKELDDYFNSL</sequence>
<organism evidence="1 2">
    <name type="scientific">Candidatus Berkelbacteria bacterium Licking1014_85</name>
    <dbReference type="NCBI Taxonomy" id="2017148"/>
    <lineage>
        <taxon>Bacteria</taxon>
        <taxon>Candidatus Berkelbacteria</taxon>
    </lineage>
</organism>
<comment type="caution">
    <text evidence="1">The sequence shown here is derived from an EMBL/GenBank/DDBJ whole genome shotgun (WGS) entry which is preliminary data.</text>
</comment>
<reference evidence="1 2" key="1">
    <citation type="submission" date="2017-07" db="EMBL/GenBank/DDBJ databases">
        <title>Mechanisms for carbon and nitrogen cycling indicate functional differentiation within the Candidate Phyla Radiation.</title>
        <authorList>
            <person name="Danczak R.E."/>
            <person name="Johnston M.D."/>
            <person name="Kenah C."/>
            <person name="Slattery M."/>
            <person name="Wrighton K.C."/>
            <person name="Wilkins M.J."/>
        </authorList>
    </citation>
    <scope>NUCLEOTIDE SEQUENCE [LARGE SCALE GENOMIC DNA]</scope>
    <source>
        <strain evidence="1">Licking1014_85</strain>
    </source>
</reference>
<dbReference type="InterPro" id="IPR013321">
    <property type="entry name" value="Arc_rbn_hlx_hlx"/>
</dbReference>
<dbReference type="Proteomes" id="UP000315589">
    <property type="component" value="Unassembled WGS sequence"/>
</dbReference>
<dbReference type="AlphaFoldDB" id="A0A554LLN9"/>
<evidence type="ECO:0000313" key="2">
    <source>
        <dbReference type="Proteomes" id="UP000315589"/>
    </source>
</evidence>
<gene>
    <name evidence="1" type="ORF">CEN91_121</name>
</gene>
<dbReference type="Gene3D" id="1.10.1220.10">
    <property type="entry name" value="Met repressor-like"/>
    <property type="match status" value="1"/>
</dbReference>
<protein>
    <recommendedName>
        <fullName evidence="3">DNA-damage-inducible protein J</fullName>
    </recommendedName>
</protein>
<evidence type="ECO:0008006" key="3">
    <source>
        <dbReference type="Google" id="ProtNLM"/>
    </source>
</evidence>
<proteinExistence type="predicted"/>
<dbReference type="EMBL" id="VMGI01000010">
    <property type="protein sequence ID" value="TSC93780.1"/>
    <property type="molecule type" value="Genomic_DNA"/>
</dbReference>
<evidence type="ECO:0000313" key="1">
    <source>
        <dbReference type="EMBL" id="TSC93780.1"/>
    </source>
</evidence>
<accession>A0A554LLN9</accession>
<dbReference type="GO" id="GO:0006355">
    <property type="term" value="P:regulation of DNA-templated transcription"/>
    <property type="evidence" value="ECO:0007669"/>
    <property type="project" value="InterPro"/>
</dbReference>
<name>A0A554LLN9_9BACT</name>